<evidence type="ECO:0000313" key="9">
    <source>
        <dbReference type="EMBL" id="KMQ84623.1"/>
    </source>
</evidence>
<keyword evidence="10" id="KW-1185">Reference proteome</keyword>
<dbReference type="Proteomes" id="UP000036403">
    <property type="component" value="Unassembled WGS sequence"/>
</dbReference>
<evidence type="ECO:0000256" key="2">
    <source>
        <dbReference type="ARBA" id="ARBA00018769"/>
    </source>
</evidence>
<evidence type="ECO:0000313" key="10">
    <source>
        <dbReference type="Proteomes" id="UP000036403"/>
    </source>
</evidence>
<dbReference type="SUPFAM" id="SSF47336">
    <property type="entry name" value="ACP-like"/>
    <property type="match status" value="1"/>
</dbReference>
<dbReference type="OrthoDB" id="416786at2759"/>
<dbReference type="SMART" id="SM00823">
    <property type="entry name" value="PKS_PP"/>
    <property type="match status" value="1"/>
</dbReference>
<keyword evidence="4" id="KW-0597">Phosphoprotein</keyword>
<dbReference type="Pfam" id="PF00550">
    <property type="entry name" value="PP-binding"/>
    <property type="match status" value="1"/>
</dbReference>
<dbReference type="Gene3D" id="3.30.559.10">
    <property type="entry name" value="Chloramphenicol acetyltransferase-like domain"/>
    <property type="match status" value="1"/>
</dbReference>
<feature type="non-terminal residue" evidence="9">
    <location>
        <position position="348"/>
    </location>
</feature>
<reference evidence="9 10" key="1">
    <citation type="submission" date="2015-04" db="EMBL/GenBank/DDBJ databases">
        <title>Lasius niger genome sequencing.</title>
        <authorList>
            <person name="Konorov E.A."/>
            <person name="Nikitin M.A."/>
            <person name="Kirill M.V."/>
            <person name="Chang P."/>
        </authorList>
    </citation>
    <scope>NUCLEOTIDE SEQUENCE [LARGE SCALE GENOMIC DNA]</scope>
    <source>
        <tissue evidence="9">Whole</tissue>
    </source>
</reference>
<dbReference type="PaxDb" id="67767-A0A0J7K2G9"/>
<comment type="caution">
    <text evidence="9">The sequence shown here is derived from an EMBL/GenBank/DDBJ whole genome shotgun (WGS) entry which is preliminary data.</text>
</comment>
<dbReference type="GO" id="GO:0009366">
    <property type="term" value="C:enterobactin synthetase complex"/>
    <property type="evidence" value="ECO:0007669"/>
    <property type="project" value="TreeGrafter"/>
</dbReference>
<feature type="domain" description="Carrier" evidence="8">
    <location>
        <begin position="1"/>
        <end position="72"/>
    </location>
</feature>
<evidence type="ECO:0000259" key="8">
    <source>
        <dbReference type="PROSITE" id="PS50075"/>
    </source>
</evidence>
<name>A0A0J7K2G9_LASNI</name>
<dbReference type="GO" id="GO:0004312">
    <property type="term" value="F:fatty acid synthase activity"/>
    <property type="evidence" value="ECO:0007669"/>
    <property type="project" value="UniProtKB-EC"/>
</dbReference>
<dbReference type="STRING" id="67767.A0A0J7K2G9"/>
<dbReference type="InterPro" id="IPR023213">
    <property type="entry name" value="CAT-like_dom_sf"/>
</dbReference>
<evidence type="ECO:0000256" key="6">
    <source>
        <dbReference type="ARBA" id="ARBA00044883"/>
    </source>
</evidence>
<feature type="region of interest" description="Disordered" evidence="7">
    <location>
        <begin position="73"/>
        <end position="95"/>
    </location>
</feature>
<dbReference type="AlphaFoldDB" id="A0A0J7K2G9"/>
<dbReference type="PANTHER" id="PTHR45527:SF1">
    <property type="entry name" value="FATTY ACID SYNTHASE"/>
    <property type="match status" value="1"/>
</dbReference>
<keyword evidence="3" id="KW-0596">Phosphopantetheine</keyword>
<evidence type="ECO:0000256" key="1">
    <source>
        <dbReference type="ARBA" id="ARBA00012873"/>
    </source>
</evidence>
<dbReference type="EC" id="2.3.1.85" evidence="1"/>
<dbReference type="PROSITE" id="PS50075">
    <property type="entry name" value="CARRIER"/>
    <property type="match status" value="1"/>
</dbReference>
<evidence type="ECO:0000256" key="5">
    <source>
        <dbReference type="ARBA" id="ARBA00022598"/>
    </source>
</evidence>
<dbReference type="GO" id="GO:0005829">
    <property type="term" value="C:cytosol"/>
    <property type="evidence" value="ECO:0007669"/>
    <property type="project" value="TreeGrafter"/>
</dbReference>
<accession>A0A0J7K2G9</accession>
<feature type="compositionally biased region" description="Basic and acidic residues" evidence="7">
    <location>
        <begin position="85"/>
        <end position="94"/>
    </location>
</feature>
<dbReference type="GO" id="GO:0047527">
    <property type="term" value="F:2,3-dihydroxybenzoate-serine ligase activity"/>
    <property type="evidence" value="ECO:0007669"/>
    <property type="project" value="TreeGrafter"/>
</dbReference>
<dbReference type="GO" id="GO:0043041">
    <property type="term" value="P:amino acid activation for nonribosomal peptide biosynthetic process"/>
    <property type="evidence" value="ECO:0007669"/>
    <property type="project" value="TreeGrafter"/>
</dbReference>
<evidence type="ECO:0000256" key="4">
    <source>
        <dbReference type="ARBA" id="ARBA00022553"/>
    </source>
</evidence>
<comment type="catalytic activity">
    <reaction evidence="6">
        <text>acetyl-CoA + n malonyl-CoA + 2n NADPH + 2n H(+) = a long-chain fatty acid + (n+1) CoA + n CO2 + 2n NADP(+).</text>
        <dbReference type="EC" id="2.3.1.85"/>
    </reaction>
</comment>
<dbReference type="Pfam" id="PF00668">
    <property type="entry name" value="Condensation"/>
    <property type="match status" value="1"/>
</dbReference>
<dbReference type="PANTHER" id="PTHR45527">
    <property type="entry name" value="NONRIBOSOMAL PEPTIDE SYNTHETASE"/>
    <property type="match status" value="1"/>
</dbReference>
<dbReference type="EMBL" id="LBMM01015910">
    <property type="protein sequence ID" value="KMQ84623.1"/>
    <property type="molecule type" value="Genomic_DNA"/>
</dbReference>
<organism evidence="9 10">
    <name type="scientific">Lasius niger</name>
    <name type="common">Black garden ant</name>
    <dbReference type="NCBI Taxonomy" id="67767"/>
    <lineage>
        <taxon>Eukaryota</taxon>
        <taxon>Metazoa</taxon>
        <taxon>Ecdysozoa</taxon>
        <taxon>Arthropoda</taxon>
        <taxon>Hexapoda</taxon>
        <taxon>Insecta</taxon>
        <taxon>Pterygota</taxon>
        <taxon>Neoptera</taxon>
        <taxon>Endopterygota</taxon>
        <taxon>Hymenoptera</taxon>
        <taxon>Apocrita</taxon>
        <taxon>Aculeata</taxon>
        <taxon>Formicoidea</taxon>
        <taxon>Formicidae</taxon>
        <taxon>Formicinae</taxon>
        <taxon>Lasius</taxon>
        <taxon>Lasius</taxon>
    </lineage>
</organism>
<evidence type="ECO:0000256" key="3">
    <source>
        <dbReference type="ARBA" id="ARBA00022450"/>
    </source>
</evidence>
<dbReference type="GO" id="GO:0031177">
    <property type="term" value="F:phosphopantetheine binding"/>
    <property type="evidence" value="ECO:0007669"/>
    <property type="project" value="InterPro"/>
</dbReference>
<dbReference type="InterPro" id="IPR006162">
    <property type="entry name" value="Ppantetheine_attach_site"/>
</dbReference>
<dbReference type="SUPFAM" id="SSF52777">
    <property type="entry name" value="CoA-dependent acyltransferases"/>
    <property type="match status" value="2"/>
</dbReference>
<gene>
    <name evidence="9" type="ORF">RF55_17436</name>
</gene>
<protein>
    <recommendedName>
        <fullName evidence="2">Fatty acid synthase</fullName>
        <ecNumber evidence="1">2.3.1.85</ecNumber>
    </recommendedName>
</protein>
<dbReference type="GO" id="GO:0009239">
    <property type="term" value="P:enterobactin biosynthetic process"/>
    <property type="evidence" value="ECO:0007669"/>
    <property type="project" value="TreeGrafter"/>
</dbReference>
<dbReference type="InterPro" id="IPR036736">
    <property type="entry name" value="ACP-like_sf"/>
</dbReference>
<dbReference type="Gene3D" id="3.30.559.30">
    <property type="entry name" value="Nonribosomal peptide synthetase, condensation domain"/>
    <property type="match status" value="1"/>
</dbReference>
<dbReference type="InterPro" id="IPR020806">
    <property type="entry name" value="PKS_PP-bd"/>
</dbReference>
<proteinExistence type="predicted"/>
<dbReference type="InterPro" id="IPR001242">
    <property type="entry name" value="Condensation_dom"/>
</dbReference>
<dbReference type="PROSITE" id="PS00012">
    <property type="entry name" value="PHOSPHOPANTETHEINE"/>
    <property type="match status" value="1"/>
</dbReference>
<dbReference type="InterPro" id="IPR009081">
    <property type="entry name" value="PP-bd_ACP"/>
</dbReference>
<evidence type="ECO:0000256" key="7">
    <source>
        <dbReference type="SAM" id="MobiDB-lite"/>
    </source>
</evidence>
<dbReference type="Gene3D" id="1.10.1200.10">
    <property type="entry name" value="ACP-like"/>
    <property type="match status" value="1"/>
</dbReference>
<sequence>MLERLLVQAWAAVFESPPIGLDDDFFALGGDSLKAARLAARISATTGIHMPIRAVFDARTLVAQARWISQHGTDALTAPNSPAETQRHDHDDAHPLSPAQEGLYFEWQLDPTSTAYHVSVALRIHGEPDPARLRQALTEVCADHDALRVRFDQCAGKPYQICSPAPRFDWHTIKLDDLAADRDAPWQHPLHAIANRPFDLHGDALLRAALVQVAPDEQILQLTMHHIITDAASFALIVKSLFLRYEASTTDVAQSSSTYFACIERARQALDPVRTHTQLAYWQAQLGEPCPELGLPFKHRSEPHHATGARRIRQLPASLVRRLDALAGSQGATLPMTLLAAFAALLYR</sequence>
<keyword evidence="5" id="KW-0436">Ligase</keyword>